<dbReference type="PANTHER" id="PTHR10173:SF57">
    <property type="entry name" value="PEPTIDE-METHIONINE (R)-S-OXIDE REDUCTASE"/>
    <property type="match status" value="1"/>
</dbReference>
<dbReference type="InterPro" id="IPR002579">
    <property type="entry name" value="Met_Sox_Rdtase_MsrB_dom"/>
</dbReference>
<accession>A0ABU1MK67</accession>
<keyword evidence="6" id="KW-1185">Reference proteome</keyword>
<dbReference type="SUPFAM" id="SSF51316">
    <property type="entry name" value="Mss4-like"/>
    <property type="match status" value="1"/>
</dbReference>
<dbReference type="Gene3D" id="2.170.150.20">
    <property type="entry name" value="Peptide methionine sulfoxide reductase"/>
    <property type="match status" value="1"/>
</dbReference>
<keyword evidence="2 5" id="KW-0560">Oxidoreductase</keyword>
<dbReference type="InterPro" id="IPR006311">
    <property type="entry name" value="TAT_signal"/>
</dbReference>
<gene>
    <name evidence="5" type="ORF">J2792_001570</name>
</gene>
<comment type="caution">
    <text evidence="5">The sequence shown here is derived from an EMBL/GenBank/DDBJ whole genome shotgun (WGS) entry which is preliminary data.</text>
</comment>
<dbReference type="EC" id="1.8.4.12" evidence="1"/>
<evidence type="ECO:0000256" key="3">
    <source>
        <dbReference type="ARBA" id="ARBA00048488"/>
    </source>
</evidence>
<protein>
    <recommendedName>
        <fullName evidence="1">peptide-methionine (R)-S-oxide reductase</fullName>
        <ecNumber evidence="1">1.8.4.12</ecNumber>
    </recommendedName>
</protein>
<evidence type="ECO:0000313" key="5">
    <source>
        <dbReference type="EMBL" id="MDR6510704.1"/>
    </source>
</evidence>
<dbReference type="EMBL" id="JAVDRD010000003">
    <property type="protein sequence ID" value="MDR6510704.1"/>
    <property type="molecule type" value="Genomic_DNA"/>
</dbReference>
<name>A0ABU1MK67_9SPHN</name>
<dbReference type="GO" id="GO:0033743">
    <property type="term" value="F:peptide-methionine (R)-S-oxide reductase activity"/>
    <property type="evidence" value="ECO:0007669"/>
    <property type="project" value="UniProtKB-EC"/>
</dbReference>
<dbReference type="Proteomes" id="UP001184150">
    <property type="component" value="Unassembled WGS sequence"/>
</dbReference>
<proteinExistence type="predicted"/>
<dbReference type="PANTHER" id="PTHR10173">
    <property type="entry name" value="METHIONINE SULFOXIDE REDUCTASE"/>
    <property type="match status" value="1"/>
</dbReference>
<organism evidence="5 6">
    <name type="scientific">Novosphingobium capsulatum</name>
    <dbReference type="NCBI Taxonomy" id="13688"/>
    <lineage>
        <taxon>Bacteria</taxon>
        <taxon>Pseudomonadati</taxon>
        <taxon>Pseudomonadota</taxon>
        <taxon>Alphaproteobacteria</taxon>
        <taxon>Sphingomonadales</taxon>
        <taxon>Sphingomonadaceae</taxon>
        <taxon>Novosphingobium</taxon>
    </lineage>
</organism>
<reference evidence="5 6" key="1">
    <citation type="submission" date="2023-07" db="EMBL/GenBank/DDBJ databases">
        <title>Sorghum-associated microbial communities from plants grown in Nebraska, USA.</title>
        <authorList>
            <person name="Schachtman D."/>
        </authorList>
    </citation>
    <scope>NUCLEOTIDE SEQUENCE [LARGE SCALE GENOMIC DNA]</scope>
    <source>
        <strain evidence="5 6">DS1027</strain>
    </source>
</reference>
<dbReference type="InterPro" id="IPR011057">
    <property type="entry name" value="Mss4-like_sf"/>
</dbReference>
<dbReference type="NCBIfam" id="TIGR00357">
    <property type="entry name" value="peptide-methionine (R)-S-oxide reductase MsrB"/>
    <property type="match status" value="1"/>
</dbReference>
<sequence length="196" mass="21462">MARPPPCPRGHLAPAACQPDKAFMVMTNGSAPPSAHPSRRRLLGWLGAGLALPMASACRARPAAPKEVFPVQHSEAEWRRLLTPEQFFILREAGTERPFSSPLLNEHRKGTFACAADRQLLFSSTTKFDSGTGWPSFWKPLPNAVGLRSDSSFGMDRTEVYCRRCGGHLGHVFDDGPPPTGKRYCMNGKGMIFLPA</sequence>
<feature type="domain" description="MsrB" evidence="4">
    <location>
        <begin position="75"/>
        <end position="196"/>
    </location>
</feature>
<dbReference type="PROSITE" id="PS51318">
    <property type="entry name" value="TAT"/>
    <property type="match status" value="1"/>
</dbReference>
<evidence type="ECO:0000256" key="1">
    <source>
        <dbReference type="ARBA" id="ARBA00012499"/>
    </source>
</evidence>
<evidence type="ECO:0000256" key="2">
    <source>
        <dbReference type="ARBA" id="ARBA00023002"/>
    </source>
</evidence>
<comment type="catalytic activity">
    <reaction evidence="3">
        <text>L-methionyl-[protein] + [thioredoxin]-disulfide + H2O = L-methionyl-(R)-S-oxide-[protein] + [thioredoxin]-dithiol</text>
        <dbReference type="Rhea" id="RHEA:24164"/>
        <dbReference type="Rhea" id="RHEA-COMP:10698"/>
        <dbReference type="Rhea" id="RHEA-COMP:10700"/>
        <dbReference type="Rhea" id="RHEA-COMP:12313"/>
        <dbReference type="Rhea" id="RHEA-COMP:12314"/>
        <dbReference type="ChEBI" id="CHEBI:15377"/>
        <dbReference type="ChEBI" id="CHEBI:16044"/>
        <dbReference type="ChEBI" id="CHEBI:29950"/>
        <dbReference type="ChEBI" id="CHEBI:45764"/>
        <dbReference type="ChEBI" id="CHEBI:50058"/>
        <dbReference type="EC" id="1.8.4.12"/>
    </reaction>
</comment>
<dbReference type="InterPro" id="IPR028427">
    <property type="entry name" value="Met_Sox_Rdtase_MsrB"/>
</dbReference>
<dbReference type="PROSITE" id="PS51790">
    <property type="entry name" value="MSRB"/>
    <property type="match status" value="1"/>
</dbReference>
<evidence type="ECO:0000313" key="6">
    <source>
        <dbReference type="Proteomes" id="UP001184150"/>
    </source>
</evidence>
<evidence type="ECO:0000259" key="4">
    <source>
        <dbReference type="PROSITE" id="PS51790"/>
    </source>
</evidence>
<dbReference type="Pfam" id="PF01641">
    <property type="entry name" value="SelR"/>
    <property type="match status" value="1"/>
</dbReference>